<organism evidence="10 11">
    <name type="scientific">Aphanomyces invadans</name>
    <dbReference type="NCBI Taxonomy" id="157072"/>
    <lineage>
        <taxon>Eukaryota</taxon>
        <taxon>Sar</taxon>
        <taxon>Stramenopiles</taxon>
        <taxon>Oomycota</taxon>
        <taxon>Saprolegniomycetes</taxon>
        <taxon>Saprolegniales</taxon>
        <taxon>Verrucalvaceae</taxon>
        <taxon>Aphanomyces</taxon>
    </lineage>
</organism>
<evidence type="ECO:0000256" key="3">
    <source>
        <dbReference type="ARBA" id="ARBA00022692"/>
    </source>
</evidence>
<feature type="transmembrane region" description="Helical" evidence="8">
    <location>
        <begin position="687"/>
        <end position="707"/>
    </location>
</feature>
<feature type="domain" description="Amino acid transporter transmembrane" evidence="9">
    <location>
        <begin position="382"/>
        <end position="428"/>
    </location>
</feature>
<evidence type="ECO:0000313" key="11">
    <source>
        <dbReference type="Proteomes" id="UP000285060"/>
    </source>
</evidence>
<evidence type="ECO:0000256" key="1">
    <source>
        <dbReference type="ARBA" id="ARBA00004141"/>
    </source>
</evidence>
<feature type="transmembrane region" description="Helical" evidence="8">
    <location>
        <begin position="719"/>
        <end position="740"/>
    </location>
</feature>
<dbReference type="EMBL" id="QUSY01000141">
    <property type="protein sequence ID" value="RHY32367.1"/>
    <property type="molecule type" value="Genomic_DNA"/>
</dbReference>
<dbReference type="InterPro" id="IPR004977">
    <property type="entry name" value="Ribosomal_eS25"/>
</dbReference>
<comment type="caution">
    <text evidence="10">The sequence shown here is derived from an EMBL/GenBank/DDBJ whole genome shotgun (WGS) entry which is preliminary data.</text>
</comment>
<feature type="transmembrane region" description="Helical" evidence="8">
    <location>
        <begin position="410"/>
        <end position="430"/>
    </location>
</feature>
<dbReference type="FunFam" id="3.30.63.20:FF:000001">
    <property type="entry name" value="40S ribosomal protein S25"/>
    <property type="match status" value="1"/>
</dbReference>
<keyword evidence="7" id="KW-0687">Ribonucleoprotein</keyword>
<dbReference type="AlphaFoldDB" id="A0A418B2X5"/>
<evidence type="ECO:0000313" key="10">
    <source>
        <dbReference type="EMBL" id="RHY32367.1"/>
    </source>
</evidence>
<dbReference type="Pfam" id="PF01490">
    <property type="entry name" value="Aa_trans"/>
    <property type="match status" value="2"/>
</dbReference>
<dbReference type="GO" id="GO:0015179">
    <property type="term" value="F:L-amino acid transmembrane transporter activity"/>
    <property type="evidence" value="ECO:0007669"/>
    <property type="project" value="TreeGrafter"/>
</dbReference>
<dbReference type="Gene3D" id="3.30.63.20">
    <property type="match status" value="1"/>
</dbReference>
<proteinExistence type="inferred from homology"/>
<comment type="similarity">
    <text evidence="2">Belongs to the eukaryotic ribosomal protein eS25 family.</text>
</comment>
<feature type="transmembrane region" description="Helical" evidence="8">
    <location>
        <begin position="792"/>
        <end position="814"/>
    </location>
</feature>
<comment type="subcellular location">
    <subcellularLocation>
        <location evidence="1">Membrane</location>
        <topology evidence="1">Multi-pass membrane protein</topology>
    </subcellularLocation>
</comment>
<dbReference type="PANTHER" id="PTHR22950:SF666">
    <property type="entry name" value="VACUOLAR AMINO ACID TRANSPORTER 4"/>
    <property type="match status" value="1"/>
</dbReference>
<evidence type="ECO:0000256" key="8">
    <source>
        <dbReference type="SAM" id="Phobius"/>
    </source>
</evidence>
<evidence type="ECO:0000256" key="6">
    <source>
        <dbReference type="ARBA" id="ARBA00023136"/>
    </source>
</evidence>
<keyword evidence="4" id="KW-0689">Ribosomal protein</keyword>
<evidence type="ECO:0000256" key="7">
    <source>
        <dbReference type="ARBA" id="ARBA00023274"/>
    </source>
</evidence>
<dbReference type="VEuPathDB" id="FungiDB:H310_03531"/>
<dbReference type="Proteomes" id="UP000285060">
    <property type="component" value="Unassembled WGS sequence"/>
</dbReference>
<dbReference type="InterPro" id="IPR013057">
    <property type="entry name" value="AA_transpt_TM"/>
</dbReference>
<protein>
    <recommendedName>
        <fullName evidence="9">Amino acid transporter transmembrane domain-containing protein</fullName>
    </recommendedName>
</protein>
<feature type="transmembrane region" description="Helical" evidence="8">
    <location>
        <begin position="442"/>
        <end position="463"/>
    </location>
</feature>
<feature type="transmembrane region" description="Helical" evidence="8">
    <location>
        <begin position="576"/>
        <end position="601"/>
    </location>
</feature>
<feature type="transmembrane region" description="Helical" evidence="8">
    <location>
        <begin position="760"/>
        <end position="780"/>
    </location>
</feature>
<name>A0A418B2X5_9STRA</name>
<keyword evidence="3 8" id="KW-0812">Transmembrane</keyword>
<feature type="transmembrane region" description="Helical" evidence="8">
    <location>
        <begin position="385"/>
        <end position="404"/>
    </location>
</feature>
<keyword evidence="5 8" id="KW-1133">Transmembrane helix</keyword>
<dbReference type="GO" id="GO:0016020">
    <property type="term" value="C:membrane"/>
    <property type="evidence" value="ECO:0007669"/>
    <property type="project" value="UniProtKB-SubCell"/>
</dbReference>
<dbReference type="GO" id="GO:1990904">
    <property type="term" value="C:ribonucleoprotein complex"/>
    <property type="evidence" value="ECO:0007669"/>
    <property type="project" value="UniProtKB-KW"/>
</dbReference>
<reference evidence="10 11" key="1">
    <citation type="submission" date="2018-08" db="EMBL/GenBank/DDBJ databases">
        <title>Aphanomyces genome sequencing and annotation.</title>
        <authorList>
            <person name="Minardi D."/>
            <person name="Oidtmann B."/>
            <person name="Van Der Giezen M."/>
            <person name="Studholme D.J."/>
        </authorList>
    </citation>
    <scope>NUCLEOTIDE SEQUENCE [LARGE SCALE GENOMIC DNA]</scope>
    <source>
        <strain evidence="10 11">NJM0002</strain>
    </source>
</reference>
<evidence type="ECO:0000256" key="4">
    <source>
        <dbReference type="ARBA" id="ARBA00022980"/>
    </source>
</evidence>
<accession>A0A418B2X5</accession>
<dbReference type="GO" id="GO:0005840">
    <property type="term" value="C:ribosome"/>
    <property type="evidence" value="ECO:0007669"/>
    <property type="project" value="UniProtKB-KW"/>
</dbReference>
<feature type="transmembrane region" description="Helical" evidence="8">
    <location>
        <begin position="544"/>
        <end position="564"/>
    </location>
</feature>
<dbReference type="VEuPathDB" id="FungiDB:H310_03533"/>
<dbReference type="PANTHER" id="PTHR22950">
    <property type="entry name" value="AMINO ACID TRANSPORTER"/>
    <property type="match status" value="1"/>
</dbReference>
<keyword evidence="11" id="KW-1185">Reference proteome</keyword>
<evidence type="ECO:0000256" key="5">
    <source>
        <dbReference type="ARBA" id="ARBA00022989"/>
    </source>
</evidence>
<feature type="transmembrane region" description="Helical" evidence="8">
    <location>
        <begin position="664"/>
        <end position="681"/>
    </location>
</feature>
<keyword evidence="6 8" id="KW-0472">Membrane</keyword>
<evidence type="ECO:0000259" key="9">
    <source>
        <dbReference type="Pfam" id="PF01490"/>
    </source>
</evidence>
<dbReference type="VEuPathDB" id="FungiDB:H310_03530"/>
<dbReference type="Pfam" id="PF03297">
    <property type="entry name" value="Ribosomal_S25"/>
    <property type="match status" value="1"/>
</dbReference>
<feature type="domain" description="Amino acid transporter transmembrane" evidence="9">
    <location>
        <begin position="429"/>
        <end position="743"/>
    </location>
</feature>
<feature type="transmembrane region" description="Helical" evidence="8">
    <location>
        <begin position="469"/>
        <end position="491"/>
    </location>
</feature>
<gene>
    <name evidence="10" type="ORF">DYB32_003166</name>
</gene>
<sequence>MPSPPYYAAFMDGSAAHDRQQDFLLKVHRVYDVLLYADDRVDAIRHPLPTTKIIQNKVMLVLCGRRGGLIASLTRLVHFSQEVAIPEDLRQRHDADHIGPNQAYAWNPSIAGTKSEDTVLLHEDGQIEVLTAVDEAWPKVHHTIDGKTYARPDILHIQVDAFGNPPPKTQQKTKEQKMAAAMAGGRGKGKKKWSKGKVREKTQNKVLFDQETYDRMLKEVPKMKLITASAVVERLKVNAALARSAIKELEQKGDIKVVTKHRCQLIYTRSEPTLAVSEEEKVIDITEGPIAFRKAHVRNNNPPAVSPAVRATIEENVRNVYNPFISSMLSQSSDQYEGLSNAQRIENFLNTPAYSARRSTQTISASELTPLTAAKREALSKETTLGQAFLALLKSFVGTGILFLPQGFKSGGIVFSPLLLAIVAILTLHIGEVAYGKWGSRMVQISIVLMQFGFCCSYIIFVAQNMNQVLAYFGSNVSVGALILLQTLVYVPLSWIRYISYFSISNLIADVFILYGVAYILGTSFTSLAVQGVQPVQYFNPQDYTVFIGTAVFTFEGIGLVIPTQASLTKDRQKQFPALLVWTVMGLLAFYWMFASVNYMALGDPIQPLVLASLPRNGWTMSVQCGWSFAQLLSYPLFLFPAVKIIEDMLQLPRRSSGQKVQKNVVRAVIVVVTILVAYFGQDRLDLFVSIVGAFCCVPLSFVYPPLFYQKIVKNSSFVYKVLDWSVVCIGIGTFVFVTYSNIQKWEAPTAVPVIRGLSWIPVGLVTALIVLEYIVFVRFHIRAKLLNGDDSFGLLFEFVVFNSLTAVTAMSYYRVVTTGTATS</sequence>
<evidence type="ECO:0000256" key="2">
    <source>
        <dbReference type="ARBA" id="ARBA00009106"/>
    </source>
</evidence>